<comment type="cofactor">
    <cofactor evidence="1">
        <name>Mg(2+)</name>
        <dbReference type="ChEBI" id="CHEBI:18420"/>
    </cofactor>
</comment>
<dbReference type="GO" id="GO:0043139">
    <property type="term" value="F:5'-3' DNA helicase activity"/>
    <property type="evidence" value="ECO:0007669"/>
    <property type="project" value="UniProtKB-EC"/>
</dbReference>
<feature type="domain" description="DNA helicase Pif1-like DEAD-box helicase" evidence="3">
    <location>
        <begin position="1838"/>
        <end position="2006"/>
    </location>
</feature>
<dbReference type="InterPro" id="IPR027417">
    <property type="entry name" value="P-loop_NTPase"/>
</dbReference>
<dbReference type="Pfam" id="PF20209">
    <property type="entry name" value="DUF6570"/>
    <property type="match status" value="1"/>
</dbReference>
<dbReference type="Gene3D" id="3.40.50.300">
    <property type="entry name" value="P-loop containing nucleotide triphosphate hydrolases"/>
    <property type="match status" value="1"/>
</dbReference>
<feature type="compositionally biased region" description="Polar residues" evidence="2">
    <location>
        <begin position="277"/>
        <end position="287"/>
    </location>
</feature>
<dbReference type="GO" id="GO:0016787">
    <property type="term" value="F:hydrolase activity"/>
    <property type="evidence" value="ECO:0007669"/>
    <property type="project" value="UniProtKB-KW"/>
</dbReference>
<keyword evidence="1" id="KW-0547">Nucleotide-binding</keyword>
<feature type="compositionally biased region" description="Basic and acidic residues" evidence="2">
    <location>
        <begin position="344"/>
        <end position="354"/>
    </location>
</feature>
<feature type="domain" description="DUF6570" evidence="5">
    <location>
        <begin position="587"/>
        <end position="724"/>
    </location>
</feature>
<evidence type="ECO:0000259" key="4">
    <source>
        <dbReference type="Pfam" id="PF14214"/>
    </source>
</evidence>
<proteinExistence type="inferred from homology"/>
<evidence type="ECO:0000313" key="7">
    <source>
        <dbReference type="Proteomes" id="UP000663828"/>
    </source>
</evidence>
<dbReference type="SUPFAM" id="SSF52540">
    <property type="entry name" value="P-loop containing nucleoside triphosphate hydrolases"/>
    <property type="match status" value="2"/>
</dbReference>
<comment type="caution">
    <text evidence="6">The sequence shown here is derived from an EMBL/GenBank/DDBJ whole genome shotgun (WGS) entry which is preliminary data.</text>
</comment>
<accession>A0A814B102</accession>
<keyword evidence="1" id="KW-0067">ATP-binding</keyword>
<dbReference type="InterPro" id="IPR051055">
    <property type="entry name" value="PIF1_helicase"/>
</dbReference>
<dbReference type="GO" id="GO:0006310">
    <property type="term" value="P:DNA recombination"/>
    <property type="evidence" value="ECO:0007669"/>
    <property type="project" value="UniProtKB-KW"/>
</dbReference>
<comment type="similarity">
    <text evidence="1">Belongs to the helicase family.</text>
</comment>
<evidence type="ECO:0000313" key="6">
    <source>
        <dbReference type="EMBL" id="CAF0919524.1"/>
    </source>
</evidence>
<dbReference type="InterPro" id="IPR046700">
    <property type="entry name" value="DUF6570"/>
</dbReference>
<dbReference type="InterPro" id="IPR010285">
    <property type="entry name" value="DNA_helicase_pif1-like_DEAD"/>
</dbReference>
<dbReference type="Pfam" id="PF05970">
    <property type="entry name" value="PIF1"/>
    <property type="match status" value="1"/>
</dbReference>
<sequence length="2385" mass="272408">MFDTNLSKNQICQHSLTMLHSQSHCCERCERTQRFVKLLNQLTIASNAEDYEQQISDTITLFSMNQELMTPLQIIPAIEFDNKRQTIDLVAQEYLKQASKTVQHLVPLKTLADGNCLFHSIVSLMTDSNISDVELRVRTIIELVKNKIHYSNQYSHHIGPLNEALRRTCHNNMFCELYELAALANVLHCEVQSVYPYIDYRAEMRIMNAVYKPTDTSVPFTGRIVIFWSSTEDEISTRARHGNCGIWSPNHFVPLVHQHSGVTIPSNERVSMIPKSPQKSTVKNNRATLIRSPEFSPPKNSRKHRSSVEISGETTLMSGLHSNNGQNIDQSYLSCSTDYMVNRRASESESENQRNIRLAYQRKRSVSNRSSEREEQRNARLAKQRERSVSNKSSENDDQKNTRLVNQRKRSAANRLIKNGQKRVSCLPFKQQNSEVVPFVREKERTEERKQGINREHRQQILDENRQVLIDQYKWPAAIPTHLKEYCLEDFCNNISMSVLRQCICMICNVRASASTMKEYDFENIPNLERLSCHADLIDILIRTPQSTPNIGSVFCSSSNGVFYKKGYNVSSKTGNICQECYSALMKDKIPMFSVANKMWIGDVPSVLQQLTIAEEILISLYRHSSCVIKLQSPFRHHSTAQSALRGNVITFMHDMPNIVTSLPLNVDDLCDTLKIIFVGAHVPSRIELRKVCGVNRQRIREALLWLKKHNHMYRMIPINEVNIVKLPEDDVPESIWTTIEKIENTIDANADRAEFTNDPLGDAIIQGESNETNAYPMNASAVLDVNGTTVTSRDIGVHLLHKVKNTFPSSLNDSHDTATNSVENEDVYIIPRSHMPVRDCYNSELFLGLFPTLFPYGYGAPYDSLRPTTVSLNQHIRYLLAYEDQRFEKHHSFMFVLFNVLQRRQACWNASLMASRPYFRDAATDLQTLTAKEIESALLAATKHTFSSITNPRVNMLMTQIRAVGGHVMGSAYSRTALRNQIHGLIFNQGLPSIFMTINPADIHSRIALYFAGIDLDLDRILPETIPSTYERAQIIAAHPIAAARSFNVLISAILKCMVEKGALGPIKAYFGTVENQGRGSLHLHILMWLDHDLTPSQLKESVRNDEFRNGLLSYLEDIIKQDLSSFVVDSSETDKFDDQESTPSDHDCHTISVSNEVLIDAANESSKCPRSTAVKLVPSVMPTPKPSASNFVSYFKKDIIQLVNSINIHVHTATCYKYSKRDANQTCRMRMPRRLQDTSTIDIESGEIKLKRLHETINNFNEYIISACRSNMDIKYIFSGSDAKALVYYITDYVTKSNLSFHDTFSLVLKAVQSFEKQKHNIDTGLSVEEKSRRLVLRCYNTLASQQELSGAQVASYLMGWPDHYTTHEFINLFLIGIENYLQAALMEARSKQQRQMESKLSSILHTYSNTHDSTYRRLKRSYYMILFDIILFVHVTIWFCLIDMMDTETEENCLETEEQFLLQVDETKTKYVYVNTRVDYQYRSSSLDNICLYDYIRLYRKKLMDTRDRKQLEAQSMAENNEMKALRRGRPVSEREAFRDGHPQASSHINIKRTIPVVPVLLGPPIPRRDREDTKERYCRSILTLFLPWRSVQDVCDVDQSWEQAFEIRNERITLESRRTIENIQLLQECKNDRDEHLQQVIEAAQTEIVNDPTYPSRNDSSSDDENTEILDMLENVDISEIPTLKEPGGKAEQIYFEKVVRAVDQANRFANIQRTGLTRPLPYTTKQSKQISVDQRYLIPATTELIQLNNKWQRQIKDEKERKRNACMTASIENAFSDQNDTEENQAFAVVDADMLANSDSHDELLDTMCTLPVTKTTIPSETSRNDIAQQFTLNKNQKAAFMIITGHLDGMNKKNEADKQDQLIMCVPGCGGTGKSQLIRAITAYFTETNRIYKLRKLAPTSIAAAEIEGMTIHSFLGDGRNRKNKSKSMNRPGHTTIENAWRFVEYIILDEMSMVGLSLLARLNKLVGTAKHCDPMVPMGGVNIIFFGDYIQYSPVFDKPLYHDFGETADNDTKNIAKSFSENEIQQKSARALILQINCVIVLEQQMRTKDLAYQALLNRVRKGEGTLEDWHLLRTRVIGIGLHISLNQPPWNEAPILVYRNELRTELNNRAVINKAHETGRSPTVLIATDTIKAKKHIDLPDLTKRLLALPDNKTEHLPGYLPLVPGMPVLLQENIACELGLSNGTQGIFRELVYDEATEEIADFDQRVFTDDTIFVRNAQYALIEIPKAKVKKLDSLDPLIIPIPVIDKTFEVNLEKLYADKGPMMKMLNTKKLKTTINVKRRGLPIVPAYSITTHKSQGQTLPKIVIDLNMPPGIVEVASAYVPLSRVQQLTDLVILQDFNLAALQVKPSKRQTAEIKRLASLFEETKHHYHHYFV</sequence>
<feature type="region of interest" description="Disordered" evidence="2">
    <location>
        <begin position="272"/>
        <end position="310"/>
    </location>
</feature>
<dbReference type="GO" id="GO:0005524">
    <property type="term" value="F:ATP binding"/>
    <property type="evidence" value="ECO:0007669"/>
    <property type="project" value="UniProtKB-KW"/>
</dbReference>
<keyword evidence="7" id="KW-1185">Reference proteome</keyword>
<dbReference type="EMBL" id="CAJNOR010000454">
    <property type="protein sequence ID" value="CAF0919524.1"/>
    <property type="molecule type" value="Genomic_DNA"/>
</dbReference>
<keyword evidence="1" id="KW-0378">Hydrolase</keyword>
<dbReference type="PANTHER" id="PTHR47642">
    <property type="entry name" value="ATP-DEPENDENT DNA HELICASE"/>
    <property type="match status" value="1"/>
</dbReference>
<dbReference type="Proteomes" id="UP000663828">
    <property type="component" value="Unassembled WGS sequence"/>
</dbReference>
<dbReference type="Pfam" id="PF14214">
    <property type="entry name" value="Helitron_like_N"/>
    <property type="match status" value="1"/>
</dbReference>
<organism evidence="6 7">
    <name type="scientific">Adineta ricciae</name>
    <name type="common">Rotifer</name>
    <dbReference type="NCBI Taxonomy" id="249248"/>
    <lineage>
        <taxon>Eukaryota</taxon>
        <taxon>Metazoa</taxon>
        <taxon>Spiralia</taxon>
        <taxon>Gnathifera</taxon>
        <taxon>Rotifera</taxon>
        <taxon>Eurotatoria</taxon>
        <taxon>Bdelloidea</taxon>
        <taxon>Adinetida</taxon>
        <taxon>Adinetidae</taxon>
        <taxon>Adineta</taxon>
    </lineage>
</organism>
<feature type="domain" description="Helitron helicase-like" evidence="4">
    <location>
        <begin position="876"/>
        <end position="1089"/>
    </location>
</feature>
<dbReference type="GO" id="GO:0006281">
    <property type="term" value="P:DNA repair"/>
    <property type="evidence" value="ECO:0007669"/>
    <property type="project" value="UniProtKB-KW"/>
</dbReference>
<reference evidence="6" key="1">
    <citation type="submission" date="2021-02" db="EMBL/GenBank/DDBJ databases">
        <authorList>
            <person name="Nowell W R."/>
        </authorList>
    </citation>
    <scope>NUCLEOTIDE SEQUENCE</scope>
</reference>
<evidence type="ECO:0000259" key="5">
    <source>
        <dbReference type="Pfam" id="PF20209"/>
    </source>
</evidence>
<dbReference type="CDD" id="cd22791">
    <property type="entry name" value="OTU_VRTN"/>
    <property type="match status" value="1"/>
</dbReference>
<dbReference type="Gene3D" id="3.90.70.80">
    <property type="match status" value="1"/>
</dbReference>
<dbReference type="CDD" id="cd18809">
    <property type="entry name" value="SF1_C_RecD"/>
    <property type="match status" value="1"/>
</dbReference>
<dbReference type="InterPro" id="IPR025476">
    <property type="entry name" value="Helitron_helicase-like"/>
</dbReference>
<gene>
    <name evidence="6" type="ORF">XAT740_LOCUS8959</name>
</gene>
<evidence type="ECO:0000259" key="3">
    <source>
        <dbReference type="Pfam" id="PF05970"/>
    </source>
</evidence>
<keyword evidence="1" id="KW-0347">Helicase</keyword>
<evidence type="ECO:0000256" key="1">
    <source>
        <dbReference type="RuleBase" id="RU363044"/>
    </source>
</evidence>
<keyword evidence="1" id="KW-0234">DNA repair</keyword>
<keyword evidence="1" id="KW-0233">DNA recombination</keyword>
<dbReference type="InterPro" id="IPR047273">
    <property type="entry name" value="VRTN_OTU_dom"/>
</dbReference>
<dbReference type="GO" id="GO:0000723">
    <property type="term" value="P:telomere maintenance"/>
    <property type="evidence" value="ECO:0007669"/>
    <property type="project" value="InterPro"/>
</dbReference>
<dbReference type="EC" id="5.6.2.3" evidence="1"/>
<protein>
    <recommendedName>
        <fullName evidence="1">ATP-dependent DNA helicase</fullName>
        <ecNumber evidence="1">5.6.2.3</ecNumber>
    </recommendedName>
</protein>
<keyword evidence="1" id="KW-0227">DNA damage</keyword>
<feature type="compositionally biased region" description="Basic and acidic residues" evidence="2">
    <location>
        <begin position="370"/>
        <end position="401"/>
    </location>
</feature>
<name>A0A814B102_ADIRI</name>
<evidence type="ECO:0000256" key="2">
    <source>
        <dbReference type="SAM" id="MobiDB-lite"/>
    </source>
</evidence>
<feature type="region of interest" description="Disordered" evidence="2">
    <location>
        <begin position="344"/>
        <end position="414"/>
    </location>
</feature>
<comment type="catalytic activity">
    <reaction evidence="1">
        <text>ATP + H2O = ADP + phosphate + H(+)</text>
        <dbReference type="Rhea" id="RHEA:13065"/>
        <dbReference type="ChEBI" id="CHEBI:15377"/>
        <dbReference type="ChEBI" id="CHEBI:15378"/>
        <dbReference type="ChEBI" id="CHEBI:30616"/>
        <dbReference type="ChEBI" id="CHEBI:43474"/>
        <dbReference type="ChEBI" id="CHEBI:456216"/>
        <dbReference type="EC" id="5.6.2.3"/>
    </reaction>
</comment>